<dbReference type="PROSITE" id="PS51257">
    <property type="entry name" value="PROKAR_LIPOPROTEIN"/>
    <property type="match status" value="1"/>
</dbReference>
<feature type="signal peptide" evidence="2">
    <location>
        <begin position="1"/>
        <end position="21"/>
    </location>
</feature>
<proteinExistence type="predicted"/>
<sequence length="344" mass="36548">MRRPVITRAAAVALAAMSLQACGMNALRIESASTVGTRAGIVADVSRDALRQIEARRQQAFVTLVASDLSCEPVNPLMILVPTGAAIGKTDVPLCWGGGGDVPAGYEVKALDFGAFPADAVQPTVDLIAAIAAYGGAMAKIAEQPNADIAADIADAIDLATRAEAHAAAIGLTKIRVAGRLSSDQVETAANLIALLRDLQRERRQVRDARRLYAERGAAMGETFARLKRQLRMWEMIAGEGADQSIVTSLQRAYRNERAALSFEERQSLVTMVRGAALRAERAGEMALSVAKALDELQQANDALGRQLMAPSRDDAAQAAMLSRQRIGTALDLIVDAVSAWKGF</sequence>
<evidence type="ECO:0000256" key="2">
    <source>
        <dbReference type="SAM" id="SignalP"/>
    </source>
</evidence>
<accession>A0ABS6SFP5</accession>
<keyword evidence="1" id="KW-0175">Coiled coil</keyword>
<dbReference type="RefSeq" id="WP_218445995.1">
    <property type="nucleotide sequence ID" value="NZ_JAGSPA010000003.1"/>
</dbReference>
<organism evidence="3 4">
    <name type="scientific">Pacificimonas pallii</name>
    <dbReference type="NCBI Taxonomy" id="2827236"/>
    <lineage>
        <taxon>Bacteria</taxon>
        <taxon>Pseudomonadati</taxon>
        <taxon>Pseudomonadota</taxon>
        <taxon>Alphaproteobacteria</taxon>
        <taxon>Sphingomonadales</taxon>
        <taxon>Sphingosinicellaceae</taxon>
        <taxon>Pacificimonas</taxon>
    </lineage>
</organism>
<dbReference type="EMBL" id="JAGSPA010000003">
    <property type="protein sequence ID" value="MBV7257166.1"/>
    <property type="molecule type" value="Genomic_DNA"/>
</dbReference>
<reference evidence="3 4" key="1">
    <citation type="submission" date="2021-04" db="EMBL/GenBank/DDBJ databases">
        <authorList>
            <person name="Pira H."/>
            <person name="Risdian C."/>
            <person name="Wink J."/>
        </authorList>
    </citation>
    <scope>NUCLEOTIDE SEQUENCE [LARGE SCALE GENOMIC DNA]</scope>
    <source>
        <strain evidence="3 4">WHA3</strain>
    </source>
</reference>
<evidence type="ECO:0000313" key="4">
    <source>
        <dbReference type="Proteomes" id="UP000722336"/>
    </source>
</evidence>
<gene>
    <name evidence="3" type="ORF">KCG44_10270</name>
</gene>
<evidence type="ECO:0000313" key="3">
    <source>
        <dbReference type="EMBL" id="MBV7257166.1"/>
    </source>
</evidence>
<dbReference type="Proteomes" id="UP000722336">
    <property type="component" value="Unassembled WGS sequence"/>
</dbReference>
<feature type="coiled-coil region" evidence="1">
    <location>
        <begin position="189"/>
        <end position="216"/>
    </location>
</feature>
<feature type="chain" id="PRO_5046426113" description="Lipoprotein" evidence="2">
    <location>
        <begin position="22"/>
        <end position="344"/>
    </location>
</feature>
<evidence type="ECO:0000256" key="1">
    <source>
        <dbReference type="SAM" id="Coils"/>
    </source>
</evidence>
<protein>
    <recommendedName>
        <fullName evidence="5">Lipoprotein</fullName>
    </recommendedName>
</protein>
<name>A0ABS6SFP5_9SPHN</name>
<evidence type="ECO:0008006" key="5">
    <source>
        <dbReference type="Google" id="ProtNLM"/>
    </source>
</evidence>
<comment type="caution">
    <text evidence="3">The sequence shown here is derived from an EMBL/GenBank/DDBJ whole genome shotgun (WGS) entry which is preliminary data.</text>
</comment>
<keyword evidence="2" id="KW-0732">Signal</keyword>
<keyword evidence="4" id="KW-1185">Reference proteome</keyword>